<name>A0A5P8KAV6_9ACTN</name>
<proteinExistence type="predicted"/>
<protein>
    <submittedName>
        <fullName evidence="2">MbtH family NRPS accessory protein</fullName>
    </submittedName>
</protein>
<evidence type="ECO:0000313" key="2">
    <source>
        <dbReference type="EMBL" id="QFR00454.1"/>
    </source>
</evidence>
<dbReference type="EMBL" id="CP045096">
    <property type="protein sequence ID" value="QFR00454.1"/>
    <property type="molecule type" value="Genomic_DNA"/>
</dbReference>
<dbReference type="GO" id="GO:0005829">
    <property type="term" value="C:cytosol"/>
    <property type="evidence" value="ECO:0007669"/>
    <property type="project" value="TreeGrafter"/>
</dbReference>
<keyword evidence="3" id="KW-1185">Reference proteome</keyword>
<dbReference type="GO" id="GO:0019290">
    <property type="term" value="P:siderophore biosynthetic process"/>
    <property type="evidence" value="ECO:0007669"/>
    <property type="project" value="TreeGrafter"/>
</dbReference>
<dbReference type="Gene3D" id="3.90.820.10">
    <property type="entry name" value="Structural Genomics, Unknown Function 30-nov-00 1gh9 Mol_id"/>
    <property type="match status" value="1"/>
</dbReference>
<dbReference type="Pfam" id="PF03621">
    <property type="entry name" value="MbtH"/>
    <property type="match status" value="1"/>
</dbReference>
<reference evidence="2 3" key="1">
    <citation type="submission" date="2019-10" db="EMBL/GenBank/DDBJ databases">
        <title>Streptomyces sp. strain GY16 isolated from leaves of Broussonetia papyrifera.</title>
        <authorList>
            <person name="Mo P."/>
        </authorList>
    </citation>
    <scope>NUCLEOTIDE SEQUENCE [LARGE SCALE GENOMIC DNA]</scope>
    <source>
        <strain evidence="2 3">GY16</strain>
    </source>
</reference>
<dbReference type="Proteomes" id="UP000327294">
    <property type="component" value="Chromosome"/>
</dbReference>
<dbReference type="InterPro" id="IPR037407">
    <property type="entry name" value="MLP_fam"/>
</dbReference>
<evidence type="ECO:0000259" key="1">
    <source>
        <dbReference type="SMART" id="SM00923"/>
    </source>
</evidence>
<evidence type="ECO:0000313" key="3">
    <source>
        <dbReference type="Proteomes" id="UP000327294"/>
    </source>
</evidence>
<dbReference type="InterPro" id="IPR038020">
    <property type="entry name" value="MbtH-like_sf"/>
</dbReference>
<dbReference type="RefSeq" id="WP_152171809.1">
    <property type="nucleotide sequence ID" value="NZ_CP045096.1"/>
</dbReference>
<accession>A0A5P8KAV6</accession>
<dbReference type="AlphaFoldDB" id="A0A5P8KAV6"/>
<dbReference type="InterPro" id="IPR005153">
    <property type="entry name" value="MbtH-like_dom"/>
</dbReference>
<sequence length="69" mass="7822">MPFETSEEFVVVRNNEGQYSIWPAGTPLPPGWVGEPKQGAREDCLEYIEAVWTDMRPRRLRQATGRSAG</sequence>
<dbReference type="SUPFAM" id="SSF160582">
    <property type="entry name" value="MbtH-like"/>
    <property type="match status" value="1"/>
</dbReference>
<dbReference type="SMART" id="SM00923">
    <property type="entry name" value="MbtH"/>
    <property type="match status" value="1"/>
</dbReference>
<organism evidence="2 3">
    <name type="scientific">Streptomyces phaeolivaceus</name>
    <dbReference type="NCBI Taxonomy" id="2653200"/>
    <lineage>
        <taxon>Bacteria</taxon>
        <taxon>Bacillati</taxon>
        <taxon>Actinomycetota</taxon>
        <taxon>Actinomycetes</taxon>
        <taxon>Kitasatosporales</taxon>
        <taxon>Streptomycetaceae</taxon>
        <taxon>Streptomyces</taxon>
    </lineage>
</organism>
<feature type="domain" description="MbtH-like" evidence="1">
    <location>
        <begin position="1"/>
        <end position="50"/>
    </location>
</feature>
<dbReference type="PANTHER" id="PTHR38444">
    <property type="entry name" value="ENTEROBACTIN BIOSYNTHESIS PROTEIN YBDZ"/>
    <property type="match status" value="1"/>
</dbReference>
<gene>
    <name evidence="2" type="ORF">F9278_34570</name>
</gene>
<dbReference type="KEGG" id="sphv:F9278_34570"/>
<dbReference type="PANTHER" id="PTHR38444:SF1">
    <property type="entry name" value="ENTEROBACTIN BIOSYNTHESIS PROTEIN YBDZ"/>
    <property type="match status" value="1"/>
</dbReference>